<evidence type="ECO:0000313" key="3">
    <source>
        <dbReference type="EMBL" id="SDP98728.1"/>
    </source>
</evidence>
<dbReference type="Pfam" id="PF01526">
    <property type="entry name" value="DDE_Tnp_Tn3"/>
    <property type="match status" value="1"/>
</dbReference>
<dbReference type="GO" id="GO:0004803">
    <property type="term" value="F:transposase activity"/>
    <property type="evidence" value="ECO:0007669"/>
    <property type="project" value="InterPro"/>
</dbReference>
<protein>
    <submittedName>
        <fullName evidence="3">Tn3 transposase DDE domain-containing protein</fullName>
    </submittedName>
</protein>
<dbReference type="AlphaFoldDB" id="A0A1H0X705"/>
<name>A0A1H0X705_9GAMM</name>
<reference evidence="4" key="1">
    <citation type="submission" date="2016-10" db="EMBL/GenBank/DDBJ databases">
        <authorList>
            <person name="Varghese N."/>
            <person name="Submissions S."/>
        </authorList>
    </citation>
    <scope>NUCLEOTIDE SEQUENCE [LARGE SCALE GENOMIC DNA]</scope>
    <source>
        <strain evidence="4">JCM 18416</strain>
    </source>
</reference>
<sequence length="118" mass="13515">MRNLRAQSFGGDVIAENDPDEQQKRLRYNDMVASSVILQNTVDMMRILQKLAREGWQFTDEDVSFLSPYLTSNVKRFGEFNLKLNRPPEPWIKDSVFQQAAGSIRTGKLGTAETEEMT</sequence>
<dbReference type="EMBL" id="FNJJ01000010">
    <property type="protein sequence ID" value="SDP98728.1"/>
    <property type="molecule type" value="Genomic_DNA"/>
</dbReference>
<feature type="region of interest" description="Disordered" evidence="1">
    <location>
        <begin position="1"/>
        <end position="21"/>
    </location>
</feature>
<organism evidence="3 4">
    <name type="scientific">Ectopseudomonas guguanensis</name>
    <dbReference type="NCBI Taxonomy" id="1198456"/>
    <lineage>
        <taxon>Bacteria</taxon>
        <taxon>Pseudomonadati</taxon>
        <taxon>Pseudomonadota</taxon>
        <taxon>Gammaproteobacteria</taxon>
        <taxon>Pseudomonadales</taxon>
        <taxon>Pseudomonadaceae</taxon>
        <taxon>Ectopseudomonas</taxon>
    </lineage>
</organism>
<keyword evidence="4" id="KW-1185">Reference proteome</keyword>
<feature type="domain" description="Tn3 transposase DDE" evidence="2">
    <location>
        <begin position="10"/>
        <end position="80"/>
    </location>
</feature>
<dbReference type="Proteomes" id="UP000199460">
    <property type="component" value="Unassembled WGS sequence"/>
</dbReference>
<evidence type="ECO:0000259" key="2">
    <source>
        <dbReference type="Pfam" id="PF01526"/>
    </source>
</evidence>
<accession>A0A1H0X705</accession>
<dbReference type="GO" id="GO:0006313">
    <property type="term" value="P:DNA transposition"/>
    <property type="evidence" value="ECO:0007669"/>
    <property type="project" value="InterPro"/>
</dbReference>
<dbReference type="InterPro" id="IPR002513">
    <property type="entry name" value="Tn3_Tnp_DDE_dom"/>
</dbReference>
<proteinExistence type="predicted"/>
<evidence type="ECO:0000313" key="4">
    <source>
        <dbReference type="Proteomes" id="UP000199460"/>
    </source>
</evidence>
<gene>
    <name evidence="3" type="ORF">SAMN05216213_11066</name>
</gene>
<evidence type="ECO:0000256" key="1">
    <source>
        <dbReference type="SAM" id="MobiDB-lite"/>
    </source>
</evidence>